<reference evidence="1 2" key="1">
    <citation type="submission" date="2012-12" db="EMBL/GenBank/DDBJ databases">
        <title>The Genome Sequence of Bacillus cereus ISP2954.</title>
        <authorList>
            <consortium name="The Broad Institute Genome Sequencing Platform"/>
            <consortium name="The Broad Institute Genome Sequencing Center for Infectious Disease"/>
            <person name="Feldgarden M."/>
            <person name="Van der Auwera G.A."/>
            <person name="Mahillon J."/>
            <person name="Duprez V."/>
            <person name="Timmery S."/>
            <person name="Mattelet C."/>
            <person name="Dierick K."/>
            <person name="Sun M."/>
            <person name="Yu Z."/>
            <person name="Zhu L."/>
            <person name="Hu X."/>
            <person name="Shank E.B."/>
            <person name="Swiecicka I."/>
            <person name="Hansen B.M."/>
            <person name="Andrup L."/>
            <person name="Walker B."/>
            <person name="Young S.K."/>
            <person name="Zeng Q."/>
            <person name="Gargeya S."/>
            <person name="Fitzgerald M."/>
            <person name="Haas B."/>
            <person name="Abouelleil A."/>
            <person name="Alvarado L."/>
            <person name="Arachchi H.M."/>
            <person name="Berlin A.M."/>
            <person name="Chapman S.B."/>
            <person name="Dewar J."/>
            <person name="Goldberg J."/>
            <person name="Griggs A."/>
            <person name="Gujja S."/>
            <person name="Hansen M."/>
            <person name="Howarth C."/>
            <person name="Imamovic A."/>
            <person name="Larimer J."/>
            <person name="McCowan C."/>
            <person name="Murphy C."/>
            <person name="Neiman D."/>
            <person name="Pearson M."/>
            <person name="Priest M."/>
            <person name="Roberts A."/>
            <person name="Saif S."/>
            <person name="Shea T."/>
            <person name="Sisk P."/>
            <person name="Sykes S."/>
            <person name="Wortman J."/>
            <person name="Nusbaum C."/>
            <person name="Birren B."/>
        </authorList>
    </citation>
    <scope>NUCLEOTIDE SEQUENCE [LARGE SCALE GENOMIC DNA]</scope>
    <source>
        <strain evidence="1 2">ISP2954</strain>
    </source>
</reference>
<proteinExistence type="predicted"/>
<dbReference type="AlphaFoldDB" id="A0A9W5QLU7"/>
<dbReference type="EMBL" id="AHEJ01000013">
    <property type="protein sequence ID" value="EOP74004.1"/>
    <property type="molecule type" value="Genomic_DNA"/>
</dbReference>
<name>A0A9W5QLU7_BACCE</name>
<evidence type="ECO:0000313" key="1">
    <source>
        <dbReference type="EMBL" id="EOP74004.1"/>
    </source>
</evidence>
<accession>A0A9W5QLU7</accession>
<organism evidence="1 2">
    <name type="scientific">Bacillus cereus ISP2954</name>
    <dbReference type="NCBI Taxonomy" id="1053215"/>
    <lineage>
        <taxon>Bacteria</taxon>
        <taxon>Bacillati</taxon>
        <taxon>Bacillota</taxon>
        <taxon>Bacilli</taxon>
        <taxon>Bacillales</taxon>
        <taxon>Bacillaceae</taxon>
        <taxon>Bacillus</taxon>
        <taxon>Bacillus cereus group</taxon>
    </lineage>
</organism>
<dbReference type="Proteomes" id="UP000013989">
    <property type="component" value="Unassembled WGS sequence"/>
</dbReference>
<gene>
    <name evidence="1" type="ORF">IGU_05767</name>
</gene>
<dbReference type="RefSeq" id="WP_000406974.1">
    <property type="nucleotide sequence ID" value="NZ_KB976789.1"/>
</dbReference>
<comment type="caution">
    <text evidence="1">The sequence shown here is derived from an EMBL/GenBank/DDBJ whole genome shotgun (WGS) entry which is preliminary data.</text>
</comment>
<sequence>MEITVNETGFNEERMRKGKVTIVTKANTFTIHTDYVDDAYYLASVLEDVAEEIEVKEN</sequence>
<protein>
    <submittedName>
        <fullName evidence="1">Uncharacterized protein</fullName>
    </submittedName>
</protein>
<evidence type="ECO:0000313" key="2">
    <source>
        <dbReference type="Proteomes" id="UP000013989"/>
    </source>
</evidence>